<dbReference type="InterPro" id="IPR019322">
    <property type="entry name" value="TIMM29"/>
</dbReference>
<accession>A0A3Q2XMB5</accession>
<dbReference type="OrthoDB" id="5970620at2759"/>
<evidence type="ECO:0000313" key="2">
    <source>
        <dbReference type="Proteomes" id="UP000264820"/>
    </source>
</evidence>
<dbReference type="Ensembl" id="ENSHCOT00000004801.1">
    <property type="protein sequence ID" value="ENSHCOP00000005773.1"/>
    <property type="gene ID" value="ENSHCOG00000000253.1"/>
</dbReference>
<dbReference type="GO" id="GO:0045039">
    <property type="term" value="P:protein insertion into mitochondrial inner membrane"/>
    <property type="evidence" value="ECO:0007669"/>
    <property type="project" value="TreeGrafter"/>
</dbReference>
<dbReference type="Proteomes" id="UP000264820">
    <property type="component" value="Unplaced"/>
</dbReference>
<dbReference type="KEGG" id="hcq:109532535"/>
<dbReference type="RefSeq" id="XP_019752955.1">
    <property type="nucleotide sequence ID" value="XM_019897396.1"/>
</dbReference>
<dbReference type="CTD" id="90580"/>
<dbReference type="GO" id="GO:0042721">
    <property type="term" value="C:TIM22 mitochondrial import inner membrane insertion complex"/>
    <property type="evidence" value="ECO:0007669"/>
    <property type="project" value="InterPro"/>
</dbReference>
<protein>
    <submittedName>
        <fullName evidence="1">Translocase of inner mitochondrial membrane 29</fullName>
    </submittedName>
</protein>
<dbReference type="OMA" id="WRLKWKM"/>
<proteinExistence type="predicted"/>
<sequence>MAFRLVTRRMFCAVGETSISHHSKSRWEKLKNSKAGIWCRSLMSDYKEACVDMVVGVYERPVKASVCITVLGGALTCFFSKPDYSSFEVSLLERSNQLALLSSWIRNASSDSHVQNLLKLRNEGRLRHVNLGLLSLIYFTDHNPDSTLFEARCSSLSVIWREFPRRVMDVGFAGHWWILDSKMTNYDVNEDEFMYLPVHMQKTSPPTVQMVELNERLHRESWVALKLEAAEKETIEMPRSSTVET</sequence>
<dbReference type="STRING" id="109280.ENSHCOP00000005773"/>
<dbReference type="Pfam" id="PF10171">
    <property type="entry name" value="Tim29"/>
    <property type="match status" value="1"/>
</dbReference>
<dbReference type="PANTHER" id="PTHR21435:SF1">
    <property type="entry name" value="MITOCHONDRIAL IMPORT INNER MEMBRANE TRANSLOCASE SUBUNIT TIM29"/>
    <property type="match status" value="1"/>
</dbReference>
<reference evidence="1" key="2">
    <citation type="submission" date="2025-09" db="UniProtKB">
        <authorList>
            <consortium name="Ensembl"/>
        </authorList>
    </citation>
    <scope>IDENTIFICATION</scope>
</reference>
<dbReference type="PANTHER" id="PTHR21435">
    <property type="entry name" value="MITOCHONDRIAL IMPORT INNER MEMBRANE TRANSLOCASE SUBUNIT TIM29"/>
    <property type="match status" value="1"/>
</dbReference>
<keyword evidence="2" id="KW-1185">Reference proteome</keyword>
<organism evidence="1 2">
    <name type="scientific">Hippocampus comes</name>
    <name type="common">Tiger tail seahorse</name>
    <dbReference type="NCBI Taxonomy" id="109280"/>
    <lineage>
        <taxon>Eukaryota</taxon>
        <taxon>Metazoa</taxon>
        <taxon>Chordata</taxon>
        <taxon>Craniata</taxon>
        <taxon>Vertebrata</taxon>
        <taxon>Euteleostomi</taxon>
        <taxon>Actinopterygii</taxon>
        <taxon>Neopterygii</taxon>
        <taxon>Teleostei</taxon>
        <taxon>Neoteleostei</taxon>
        <taxon>Acanthomorphata</taxon>
        <taxon>Syngnathiaria</taxon>
        <taxon>Syngnathiformes</taxon>
        <taxon>Syngnathoidei</taxon>
        <taxon>Syngnathidae</taxon>
        <taxon>Hippocampus</taxon>
    </lineage>
</organism>
<name>A0A3Q2XMB5_HIPCM</name>
<reference evidence="1" key="1">
    <citation type="submission" date="2025-08" db="UniProtKB">
        <authorList>
            <consortium name="Ensembl"/>
        </authorList>
    </citation>
    <scope>IDENTIFICATION</scope>
</reference>
<dbReference type="AlphaFoldDB" id="A0A3Q2XMB5"/>
<evidence type="ECO:0000313" key="1">
    <source>
        <dbReference type="Ensembl" id="ENSHCOP00000005773.1"/>
    </source>
</evidence>
<dbReference type="GeneID" id="109532535"/>
<dbReference type="GeneTree" id="ENSGT00390000018541"/>